<organism evidence="1 2">
    <name type="scientific">Leptospirillum ferriphilum</name>
    <dbReference type="NCBI Taxonomy" id="178606"/>
    <lineage>
        <taxon>Bacteria</taxon>
        <taxon>Pseudomonadati</taxon>
        <taxon>Nitrospirota</taxon>
        <taxon>Nitrospiria</taxon>
        <taxon>Nitrospirales</taxon>
        <taxon>Nitrospiraceae</taxon>
        <taxon>Leptospirillum</taxon>
    </lineage>
</organism>
<dbReference type="Proteomes" id="UP000029452">
    <property type="component" value="Unassembled WGS sequence"/>
</dbReference>
<comment type="caution">
    <text evidence="1">The sequence shown here is derived from an EMBL/GenBank/DDBJ whole genome shotgun (WGS) entry which is preliminary data.</text>
</comment>
<proteinExistence type="predicted"/>
<sequence length="87" mass="9815">MKAGQKSIFPPRSRAVSKICPRLQASFSGTGFPRRADINPEEQEFSLFLGQPIGEFEKKLTFGISKSIIRGIYSQFFLLQKALMIMT</sequence>
<dbReference type="EMBL" id="JPGK01000001">
    <property type="protein sequence ID" value="KGA95106.1"/>
    <property type="molecule type" value="Genomic_DNA"/>
</dbReference>
<protein>
    <submittedName>
        <fullName evidence="1">Uncharacterized protein</fullName>
    </submittedName>
</protein>
<name>A0A094YPE5_9BACT</name>
<gene>
    <name evidence="1" type="ORF">LptCag_2540</name>
</gene>
<accession>A0A094YPE5</accession>
<dbReference type="AlphaFoldDB" id="A0A094YPE5"/>
<reference evidence="1 2" key="1">
    <citation type="submission" date="2014-06" db="EMBL/GenBank/DDBJ databases">
        <title>Draft genome sequence of iron oxidizing acidophile Leptospirillum ferriphilum DSM14647.</title>
        <authorList>
            <person name="Cardenas J.P."/>
            <person name="Lazcano M."/>
            <person name="Ossandon F.J."/>
            <person name="Corbett M."/>
            <person name="Holmes D.S."/>
            <person name="Watkin E."/>
        </authorList>
    </citation>
    <scope>NUCLEOTIDE SEQUENCE [LARGE SCALE GENOMIC DNA]</scope>
    <source>
        <strain evidence="1 2">DSM 14647</strain>
    </source>
</reference>
<evidence type="ECO:0000313" key="2">
    <source>
        <dbReference type="Proteomes" id="UP000029452"/>
    </source>
</evidence>
<evidence type="ECO:0000313" key="1">
    <source>
        <dbReference type="EMBL" id="KGA95106.1"/>
    </source>
</evidence>